<organism evidence="1 2">
    <name type="scientific">Neisseria brasiliensis</name>
    <dbReference type="NCBI Taxonomy" id="2666100"/>
    <lineage>
        <taxon>Bacteria</taxon>
        <taxon>Pseudomonadati</taxon>
        <taxon>Pseudomonadota</taxon>
        <taxon>Betaproteobacteria</taxon>
        <taxon>Neisseriales</taxon>
        <taxon>Neisseriaceae</taxon>
        <taxon>Neisseria</taxon>
    </lineage>
</organism>
<gene>
    <name evidence="1" type="ORF">GJU80_02775</name>
</gene>
<accession>A0A7X2KYP0</accession>
<dbReference type="Proteomes" id="UP000486297">
    <property type="component" value="Unassembled WGS sequence"/>
</dbReference>
<evidence type="ECO:0000313" key="2">
    <source>
        <dbReference type="Proteomes" id="UP000486297"/>
    </source>
</evidence>
<name>A0A7X2KYP0_9NEIS</name>
<protein>
    <submittedName>
        <fullName evidence="1">Uncharacterized protein</fullName>
    </submittedName>
</protein>
<keyword evidence="2" id="KW-1185">Reference proteome</keyword>
<sequence length="117" mass="13722">MAIFFIFIIFNFKTSFKSDYRFDTKEKLDNIQKEIGMILEKNAILSEHVGGRAGRRLIVSLDAKYINEEQIKENLNLKGFKEIAPDIFCRGEESIEIIVNQDDSFLYWLYPDNQSCQ</sequence>
<comment type="caution">
    <text evidence="1">The sequence shown here is derived from an EMBL/GenBank/DDBJ whole genome shotgun (WGS) entry which is preliminary data.</text>
</comment>
<dbReference type="EMBL" id="WJXO01000001">
    <property type="protein sequence ID" value="MRN37440.1"/>
    <property type="molecule type" value="Genomic_DNA"/>
</dbReference>
<dbReference type="RefSeq" id="WP_095501655.1">
    <property type="nucleotide sequence ID" value="NZ_WJXO01000001.1"/>
</dbReference>
<dbReference type="AlphaFoldDB" id="A0A7X2KYP0"/>
<evidence type="ECO:0000313" key="1">
    <source>
        <dbReference type="EMBL" id="MRN37440.1"/>
    </source>
</evidence>
<reference evidence="1" key="1">
    <citation type="journal article" name="Emerg. Infect. Dis.">
        <title>Two cases of a newly characterized neisseria species.</title>
        <authorList>
            <person name="Mustapha M."/>
            <person name="Lemos A.P.S."/>
            <person name="Harrison L.H."/>
            <person name="Vantyne D."/>
            <person name="Sacchi C.T."/>
        </authorList>
    </citation>
    <scope>NUCLEOTIDE SEQUENCE</scope>
    <source>
        <strain evidence="1">N.95.16</strain>
    </source>
</reference>
<proteinExistence type="predicted"/>